<keyword evidence="2" id="KW-1185">Reference proteome</keyword>
<gene>
    <name evidence="1" type="ORF">GWK08_11760</name>
</gene>
<dbReference type="EMBL" id="JAABOO010000002">
    <property type="protein sequence ID" value="NER14120.1"/>
    <property type="molecule type" value="Genomic_DNA"/>
</dbReference>
<accession>A0A6P0UNV2</accession>
<organism evidence="1 2">
    <name type="scientific">Leptobacterium flavescens</name>
    <dbReference type="NCBI Taxonomy" id="472055"/>
    <lineage>
        <taxon>Bacteria</taxon>
        <taxon>Pseudomonadati</taxon>
        <taxon>Bacteroidota</taxon>
        <taxon>Flavobacteriia</taxon>
        <taxon>Flavobacteriales</taxon>
        <taxon>Flavobacteriaceae</taxon>
        <taxon>Leptobacterium</taxon>
    </lineage>
</organism>
<dbReference type="AlphaFoldDB" id="A0A6P0UNV2"/>
<evidence type="ECO:0000313" key="1">
    <source>
        <dbReference type="EMBL" id="NER14120.1"/>
    </source>
</evidence>
<dbReference type="RefSeq" id="WP_163607382.1">
    <property type="nucleotide sequence ID" value="NZ_JAABOO010000002.1"/>
</dbReference>
<dbReference type="Pfam" id="PF13376">
    <property type="entry name" value="OmdA"/>
    <property type="match status" value="1"/>
</dbReference>
<evidence type="ECO:0008006" key="3">
    <source>
        <dbReference type="Google" id="ProtNLM"/>
    </source>
</evidence>
<evidence type="ECO:0000313" key="2">
    <source>
        <dbReference type="Proteomes" id="UP000468581"/>
    </source>
</evidence>
<name>A0A6P0UNV2_9FLAO</name>
<protein>
    <recommendedName>
        <fullName evidence="3">Bacteriocin-protection protein</fullName>
    </recommendedName>
</protein>
<dbReference type="Proteomes" id="UP000468581">
    <property type="component" value="Unassembled WGS sequence"/>
</dbReference>
<proteinExistence type="predicted"/>
<reference evidence="1 2" key="1">
    <citation type="submission" date="2020-01" db="EMBL/GenBank/DDBJ databases">
        <title>Leptobacterium flavescens.</title>
        <authorList>
            <person name="Wang G."/>
        </authorList>
    </citation>
    <scope>NUCLEOTIDE SEQUENCE [LARGE SCALE GENOMIC DNA]</scope>
    <source>
        <strain evidence="1 2">KCTC 22160</strain>
    </source>
</reference>
<comment type="caution">
    <text evidence="1">The sequence shown here is derived from an EMBL/GenBank/DDBJ whole genome shotgun (WGS) entry which is preliminary data.</text>
</comment>
<sequence>MRERQELYVKSRDEWRKWLSENHQDSTGIYLIIYRVNSPNHNLRWEEAVQEALCYGWIDSTVKRLDEERRRQLFTPRKAKSVWSKLNKTYIEQLITDGLMHESGLAKIEQAKKDGSWKALDDVENLIVPQDLQLAFDKNREAYQNYEAFSRSYRKSYLYWLNQAKREETRIKRIKEIISYCEKNIKTRGTY</sequence>